<dbReference type="PROSITE" id="PS51005">
    <property type="entry name" value="NAC"/>
    <property type="match status" value="1"/>
</dbReference>
<evidence type="ECO:0000259" key="6">
    <source>
        <dbReference type="PROSITE" id="PS51005"/>
    </source>
</evidence>
<dbReference type="SUPFAM" id="SSF101941">
    <property type="entry name" value="NAC domain"/>
    <property type="match status" value="1"/>
</dbReference>
<feature type="signal peptide" evidence="5">
    <location>
        <begin position="1"/>
        <end position="17"/>
    </location>
</feature>
<dbReference type="PANTHER" id="PTHR31719">
    <property type="entry name" value="NAC TRANSCRIPTION FACTOR 56"/>
    <property type="match status" value="1"/>
</dbReference>
<keyword evidence="3" id="KW-0804">Transcription</keyword>
<evidence type="ECO:0000256" key="1">
    <source>
        <dbReference type="ARBA" id="ARBA00023015"/>
    </source>
</evidence>
<dbReference type="GO" id="GO:0003677">
    <property type="term" value="F:DNA binding"/>
    <property type="evidence" value="ECO:0007669"/>
    <property type="project" value="UniProtKB-KW"/>
</dbReference>
<dbReference type="PANTHER" id="PTHR31719:SF123">
    <property type="entry name" value="NAC DOMAIN-CONTAINING PROTEIN"/>
    <property type="match status" value="1"/>
</dbReference>
<proteinExistence type="predicted"/>
<sequence length="260" mass="31162">MNVVLLFLVIMVHDVLFDDRIDDEADLLIDENIIEYGELQEENLLQANCCDYEPINTGFSNFDNVSSIWEEDEVDLEEKEFYLNKVLDLKIDFRNEKYINLDEIPIGYKFKPTDEQIMLYLIRKTMSIPIPTNVIHDIHASVFFEKHPKELVTNLHDGREWYFFIRHDDAKSYKKRISGVCYDECSSLWWKRENQFPILDGEDTIIGCKFIFRFFRKTQNITRKSHWKMAEFHLPRRRNSNKDMIWTLAKIMRGSDHEMA</sequence>
<gene>
    <name evidence="7" type="ORF">RND81_03G060000</name>
</gene>
<evidence type="ECO:0000313" key="7">
    <source>
        <dbReference type="EMBL" id="KAK9740786.1"/>
    </source>
</evidence>
<evidence type="ECO:0000313" key="8">
    <source>
        <dbReference type="Proteomes" id="UP001443914"/>
    </source>
</evidence>
<accession>A0AAW1M512</accession>
<evidence type="ECO:0000256" key="4">
    <source>
        <dbReference type="ARBA" id="ARBA00023242"/>
    </source>
</evidence>
<evidence type="ECO:0000256" key="2">
    <source>
        <dbReference type="ARBA" id="ARBA00023125"/>
    </source>
</evidence>
<dbReference type="GO" id="GO:0006355">
    <property type="term" value="P:regulation of DNA-templated transcription"/>
    <property type="evidence" value="ECO:0007669"/>
    <property type="project" value="InterPro"/>
</dbReference>
<dbReference type="InterPro" id="IPR003441">
    <property type="entry name" value="NAC-dom"/>
</dbReference>
<dbReference type="EMBL" id="JBDFQZ010000003">
    <property type="protein sequence ID" value="KAK9740786.1"/>
    <property type="molecule type" value="Genomic_DNA"/>
</dbReference>
<feature type="chain" id="PRO_5043889639" description="NAC domain-containing protein" evidence="5">
    <location>
        <begin position="18"/>
        <end position="260"/>
    </location>
</feature>
<dbReference type="Pfam" id="PF02365">
    <property type="entry name" value="NAM"/>
    <property type="match status" value="1"/>
</dbReference>
<dbReference type="AlphaFoldDB" id="A0AAW1M512"/>
<feature type="domain" description="NAC" evidence="6">
    <location>
        <begin position="104"/>
        <end position="254"/>
    </location>
</feature>
<keyword evidence="4" id="KW-0539">Nucleus</keyword>
<evidence type="ECO:0000256" key="5">
    <source>
        <dbReference type="SAM" id="SignalP"/>
    </source>
</evidence>
<keyword evidence="5" id="KW-0732">Signal</keyword>
<dbReference type="Proteomes" id="UP001443914">
    <property type="component" value="Unassembled WGS sequence"/>
</dbReference>
<keyword evidence="8" id="KW-1185">Reference proteome</keyword>
<dbReference type="GO" id="GO:0048731">
    <property type="term" value="P:system development"/>
    <property type="evidence" value="ECO:0007669"/>
    <property type="project" value="TreeGrafter"/>
</dbReference>
<protein>
    <recommendedName>
        <fullName evidence="6">NAC domain-containing protein</fullName>
    </recommendedName>
</protein>
<name>A0AAW1M512_SAPOF</name>
<organism evidence="7 8">
    <name type="scientific">Saponaria officinalis</name>
    <name type="common">Common soapwort</name>
    <name type="synonym">Lychnis saponaria</name>
    <dbReference type="NCBI Taxonomy" id="3572"/>
    <lineage>
        <taxon>Eukaryota</taxon>
        <taxon>Viridiplantae</taxon>
        <taxon>Streptophyta</taxon>
        <taxon>Embryophyta</taxon>
        <taxon>Tracheophyta</taxon>
        <taxon>Spermatophyta</taxon>
        <taxon>Magnoliopsida</taxon>
        <taxon>eudicotyledons</taxon>
        <taxon>Gunneridae</taxon>
        <taxon>Pentapetalae</taxon>
        <taxon>Caryophyllales</taxon>
        <taxon>Caryophyllaceae</taxon>
        <taxon>Caryophylleae</taxon>
        <taxon>Saponaria</taxon>
    </lineage>
</organism>
<dbReference type="InterPro" id="IPR036093">
    <property type="entry name" value="NAC_dom_sf"/>
</dbReference>
<evidence type="ECO:0000256" key="3">
    <source>
        <dbReference type="ARBA" id="ARBA00023163"/>
    </source>
</evidence>
<keyword evidence="1" id="KW-0805">Transcription regulation</keyword>
<reference evidence="7" key="1">
    <citation type="submission" date="2024-03" db="EMBL/GenBank/DDBJ databases">
        <title>WGS assembly of Saponaria officinalis var. Norfolk2.</title>
        <authorList>
            <person name="Jenkins J."/>
            <person name="Shu S."/>
            <person name="Grimwood J."/>
            <person name="Barry K."/>
            <person name="Goodstein D."/>
            <person name="Schmutz J."/>
            <person name="Leebens-Mack J."/>
            <person name="Osbourn A."/>
        </authorList>
    </citation>
    <scope>NUCLEOTIDE SEQUENCE [LARGE SCALE GENOMIC DNA]</scope>
    <source>
        <strain evidence="7">JIC</strain>
    </source>
</reference>
<keyword evidence="2" id="KW-0238">DNA-binding</keyword>
<comment type="caution">
    <text evidence="7">The sequence shown here is derived from an EMBL/GenBank/DDBJ whole genome shotgun (WGS) entry which is preliminary data.</text>
</comment>
<dbReference type="Gene3D" id="2.170.150.80">
    <property type="entry name" value="NAC domain"/>
    <property type="match status" value="1"/>
</dbReference>